<evidence type="ECO:0000313" key="2">
    <source>
        <dbReference type="EMBL" id="PQV57873.1"/>
    </source>
</evidence>
<accession>A0A2S8SAT1</accession>
<sequence length="191" mass="20532">MANDLTVFVSQLLRNPREISAVFPSSRVLAAAMAEEVGPETGRVIEFGPGTGKITRAILDRGVAPRDLTLFEMNPEFSRLLKDTFHGVRVVNAPAQEAATEAPGVGAVISGLPLLSMPPAIQIAILRAAFAVLRPGGVYVQFTYGPRPPVPETLARRLKLTVGAGPVVWQNLPPARVYHYRRDGDVCATSH</sequence>
<dbReference type="EMBL" id="PVEP01000002">
    <property type="protein sequence ID" value="PQV57873.1"/>
    <property type="molecule type" value="Genomic_DNA"/>
</dbReference>
<feature type="domain" description="Methyltransferase" evidence="1">
    <location>
        <begin position="44"/>
        <end position="137"/>
    </location>
</feature>
<keyword evidence="2" id="KW-0489">Methyltransferase</keyword>
<comment type="caution">
    <text evidence="2">The sequence shown here is derived from an EMBL/GenBank/DDBJ whole genome shotgun (WGS) entry which is preliminary data.</text>
</comment>
<evidence type="ECO:0000313" key="3">
    <source>
        <dbReference type="Proteomes" id="UP000238338"/>
    </source>
</evidence>
<dbReference type="OrthoDB" id="9805585at2"/>
<dbReference type="SUPFAM" id="SSF53335">
    <property type="entry name" value="S-adenosyl-L-methionine-dependent methyltransferases"/>
    <property type="match status" value="1"/>
</dbReference>
<proteinExistence type="predicted"/>
<dbReference type="RefSeq" id="WP_105514078.1">
    <property type="nucleotide sequence ID" value="NZ_PVEP01000002.1"/>
</dbReference>
<protein>
    <submittedName>
        <fullName evidence="2">Phosphatidylethanolamine/phosphatidyl-N-methylethanolamine N-methyltransferase</fullName>
    </submittedName>
</protein>
<keyword evidence="3" id="KW-1185">Reference proteome</keyword>
<evidence type="ECO:0000259" key="1">
    <source>
        <dbReference type="Pfam" id="PF13649"/>
    </source>
</evidence>
<dbReference type="Gene3D" id="3.40.50.150">
    <property type="entry name" value="Vaccinia Virus protein VP39"/>
    <property type="match status" value="1"/>
</dbReference>
<dbReference type="InterPro" id="IPR041698">
    <property type="entry name" value="Methyltransf_25"/>
</dbReference>
<gene>
    <name evidence="2" type="ORF">LX70_01683</name>
</gene>
<dbReference type="Pfam" id="PF13649">
    <property type="entry name" value="Methyltransf_25"/>
    <property type="match status" value="1"/>
</dbReference>
<name>A0A2S8SAT1_9RHOB</name>
<organism evidence="2 3">
    <name type="scientific">Albidovulum denitrificans</name>
    <dbReference type="NCBI Taxonomy" id="404881"/>
    <lineage>
        <taxon>Bacteria</taxon>
        <taxon>Pseudomonadati</taxon>
        <taxon>Pseudomonadota</taxon>
        <taxon>Alphaproteobacteria</taxon>
        <taxon>Rhodobacterales</taxon>
        <taxon>Paracoccaceae</taxon>
        <taxon>Albidovulum</taxon>
    </lineage>
</organism>
<dbReference type="CDD" id="cd02440">
    <property type="entry name" value="AdoMet_MTases"/>
    <property type="match status" value="1"/>
</dbReference>
<dbReference type="GO" id="GO:0008168">
    <property type="term" value="F:methyltransferase activity"/>
    <property type="evidence" value="ECO:0007669"/>
    <property type="project" value="UniProtKB-KW"/>
</dbReference>
<dbReference type="GO" id="GO:0032259">
    <property type="term" value="P:methylation"/>
    <property type="evidence" value="ECO:0007669"/>
    <property type="project" value="UniProtKB-KW"/>
</dbReference>
<dbReference type="AlphaFoldDB" id="A0A2S8SAT1"/>
<keyword evidence="2" id="KW-0808">Transferase</keyword>
<dbReference type="InterPro" id="IPR029063">
    <property type="entry name" value="SAM-dependent_MTases_sf"/>
</dbReference>
<reference evidence="2 3" key="1">
    <citation type="submission" date="2018-02" db="EMBL/GenBank/DDBJ databases">
        <title>Genomic Encyclopedia of Archaeal and Bacterial Type Strains, Phase II (KMG-II): from individual species to whole genera.</title>
        <authorList>
            <person name="Goeker M."/>
        </authorList>
    </citation>
    <scope>NUCLEOTIDE SEQUENCE [LARGE SCALE GENOMIC DNA]</scope>
    <source>
        <strain evidence="2 3">DSM 18921</strain>
    </source>
</reference>
<dbReference type="Proteomes" id="UP000238338">
    <property type="component" value="Unassembled WGS sequence"/>
</dbReference>